<dbReference type="Gene3D" id="6.10.340.10">
    <property type="match status" value="1"/>
</dbReference>
<gene>
    <name evidence="4" type="ORF">QO018_005160</name>
</gene>
<dbReference type="PROSITE" id="PS50885">
    <property type="entry name" value="HAMP"/>
    <property type="match status" value="1"/>
</dbReference>
<dbReference type="Pfam" id="PF12729">
    <property type="entry name" value="4HB_MCP_1"/>
    <property type="match status" value="1"/>
</dbReference>
<dbReference type="Proteomes" id="UP001244552">
    <property type="component" value="Unassembled WGS sequence"/>
</dbReference>
<keyword evidence="2" id="KW-0812">Transmembrane</keyword>
<reference evidence="4 5" key="1">
    <citation type="submission" date="2023-07" db="EMBL/GenBank/DDBJ databases">
        <title>Genomic Encyclopedia of Type Strains, Phase IV (KMG-IV): sequencing the most valuable type-strain genomes for metagenomic binning, comparative biology and taxonomic classification.</title>
        <authorList>
            <person name="Goeker M."/>
        </authorList>
    </citation>
    <scope>NUCLEOTIDE SEQUENCE [LARGE SCALE GENOMIC DNA]</scope>
    <source>
        <strain evidence="4 5">DSM 19922</strain>
    </source>
</reference>
<evidence type="ECO:0000256" key="1">
    <source>
        <dbReference type="ARBA" id="ARBA00029447"/>
    </source>
</evidence>
<dbReference type="InterPro" id="IPR024478">
    <property type="entry name" value="HlyB_4HB_MCP"/>
</dbReference>
<keyword evidence="2" id="KW-0472">Membrane</keyword>
<comment type="caution">
    <text evidence="4">The sequence shown here is derived from an EMBL/GenBank/DDBJ whole genome shotgun (WGS) entry which is preliminary data.</text>
</comment>
<feature type="non-terminal residue" evidence="4">
    <location>
        <position position="323"/>
    </location>
</feature>
<proteinExistence type="inferred from homology"/>
<evidence type="ECO:0000313" key="4">
    <source>
        <dbReference type="EMBL" id="MDQ0536266.1"/>
    </source>
</evidence>
<dbReference type="EMBL" id="JAUSVU010000024">
    <property type="protein sequence ID" value="MDQ0536266.1"/>
    <property type="molecule type" value="Genomic_DNA"/>
</dbReference>
<name>A0ABU0MT29_9PROT</name>
<feature type="domain" description="HAMP" evidence="3">
    <location>
        <begin position="214"/>
        <end position="267"/>
    </location>
</feature>
<accession>A0ABU0MT29</accession>
<evidence type="ECO:0000259" key="3">
    <source>
        <dbReference type="PROSITE" id="PS50885"/>
    </source>
</evidence>
<dbReference type="Pfam" id="PF00672">
    <property type="entry name" value="HAMP"/>
    <property type="match status" value="1"/>
</dbReference>
<evidence type="ECO:0000256" key="2">
    <source>
        <dbReference type="SAM" id="Phobius"/>
    </source>
</evidence>
<dbReference type="RefSeq" id="WP_307354542.1">
    <property type="nucleotide sequence ID" value="NZ_JAUSVU010000024.1"/>
</dbReference>
<dbReference type="PANTHER" id="PTHR32089">
    <property type="entry name" value="METHYL-ACCEPTING CHEMOTAXIS PROTEIN MCPB"/>
    <property type="match status" value="1"/>
</dbReference>
<sequence>MASLMNASVRLKVIAAFAILLICTVLLGAFSISRLSSMNEETMELRNNRLPSVVAVSDLFTAFSSYRNIEGALIAVQDDARIRKEEESLDTTIADLDKRRAAYERLLDTGWEADTYRKFRETFDRYMVISREKLRPLARRNETVALSDLFVGESRSEFQAAKALLEELVRYNRDEGVKAADRGGEIYAASWNWIAAAILVATAIGSAAALLILRAVVRPVHTLTGIMGRLAARELSVAVEGAERKDELGAMARAVQVFKDGLIEADRLAMAEAAEQQAKQRRTEAVERLLAGFETSSSAALRTVAAAASELDATAQSMSAMAQ</sequence>
<dbReference type="PANTHER" id="PTHR32089:SF120">
    <property type="entry name" value="METHYL-ACCEPTING CHEMOTAXIS PROTEIN TLPQ"/>
    <property type="match status" value="1"/>
</dbReference>
<dbReference type="SMART" id="SM00304">
    <property type="entry name" value="HAMP"/>
    <property type="match status" value="1"/>
</dbReference>
<protein>
    <submittedName>
        <fullName evidence="4">Methyl-accepting chemotaxis protein</fullName>
    </submittedName>
</protein>
<dbReference type="CDD" id="cd06225">
    <property type="entry name" value="HAMP"/>
    <property type="match status" value="1"/>
</dbReference>
<dbReference type="SUPFAM" id="SSF158472">
    <property type="entry name" value="HAMP domain-like"/>
    <property type="match status" value="1"/>
</dbReference>
<comment type="similarity">
    <text evidence="1">Belongs to the methyl-accepting chemotaxis (MCP) protein family.</text>
</comment>
<keyword evidence="5" id="KW-1185">Reference proteome</keyword>
<dbReference type="InterPro" id="IPR003660">
    <property type="entry name" value="HAMP_dom"/>
</dbReference>
<keyword evidence="2" id="KW-1133">Transmembrane helix</keyword>
<feature type="transmembrane region" description="Helical" evidence="2">
    <location>
        <begin position="191"/>
        <end position="213"/>
    </location>
</feature>
<evidence type="ECO:0000313" key="5">
    <source>
        <dbReference type="Proteomes" id="UP001244552"/>
    </source>
</evidence>
<organism evidence="4 5">
    <name type="scientific">Azospirillum picis</name>
    <dbReference type="NCBI Taxonomy" id="488438"/>
    <lineage>
        <taxon>Bacteria</taxon>
        <taxon>Pseudomonadati</taxon>
        <taxon>Pseudomonadota</taxon>
        <taxon>Alphaproteobacteria</taxon>
        <taxon>Rhodospirillales</taxon>
        <taxon>Azospirillaceae</taxon>
        <taxon>Azospirillum</taxon>
    </lineage>
</organism>